<dbReference type="InterPro" id="IPR057727">
    <property type="entry name" value="WCX_dom"/>
</dbReference>
<keyword evidence="3" id="KW-0647">Proteasome</keyword>
<feature type="domain" description="WYL" evidence="1">
    <location>
        <begin position="136"/>
        <end position="200"/>
    </location>
</feature>
<dbReference type="Pfam" id="PF25583">
    <property type="entry name" value="WCX"/>
    <property type="match status" value="1"/>
</dbReference>
<organism evidence="3 4">
    <name type="scientific">Arcanobacterium wilhelmae</name>
    <dbReference type="NCBI Taxonomy" id="1803177"/>
    <lineage>
        <taxon>Bacteria</taxon>
        <taxon>Bacillati</taxon>
        <taxon>Actinomycetota</taxon>
        <taxon>Actinomycetes</taxon>
        <taxon>Actinomycetales</taxon>
        <taxon>Actinomycetaceae</taxon>
        <taxon>Arcanobacterium</taxon>
    </lineage>
</organism>
<evidence type="ECO:0000259" key="2">
    <source>
        <dbReference type="Pfam" id="PF25583"/>
    </source>
</evidence>
<feature type="domain" description="WCX" evidence="2">
    <location>
        <begin position="223"/>
        <end position="296"/>
    </location>
</feature>
<evidence type="ECO:0000313" key="4">
    <source>
        <dbReference type="Proteomes" id="UP001235966"/>
    </source>
</evidence>
<dbReference type="RefSeq" id="WP_278057450.1">
    <property type="nucleotide sequence ID" value="NZ_CP121247.1"/>
</dbReference>
<evidence type="ECO:0000313" key="3">
    <source>
        <dbReference type="EMBL" id="MDP9800020.1"/>
    </source>
</evidence>
<comment type="caution">
    <text evidence="3">The sequence shown here is derived from an EMBL/GenBank/DDBJ whole genome shotgun (WGS) entry which is preliminary data.</text>
</comment>
<dbReference type="InterPro" id="IPR051534">
    <property type="entry name" value="CBASS_pafABC_assoc_protein"/>
</dbReference>
<dbReference type="Proteomes" id="UP001235966">
    <property type="component" value="Unassembled WGS sequence"/>
</dbReference>
<dbReference type="EMBL" id="JAUSQW010000001">
    <property type="protein sequence ID" value="MDP9800020.1"/>
    <property type="molecule type" value="Genomic_DNA"/>
</dbReference>
<dbReference type="PANTHER" id="PTHR34580:SF3">
    <property type="entry name" value="PROTEIN PAFB"/>
    <property type="match status" value="1"/>
</dbReference>
<name>A0ABT9N8J3_9ACTO</name>
<dbReference type="Pfam" id="PF13280">
    <property type="entry name" value="WYL"/>
    <property type="match status" value="1"/>
</dbReference>
<dbReference type="PROSITE" id="PS52050">
    <property type="entry name" value="WYL"/>
    <property type="match status" value="1"/>
</dbReference>
<dbReference type="PANTHER" id="PTHR34580">
    <property type="match status" value="1"/>
</dbReference>
<accession>A0ABT9N8J3</accession>
<protein>
    <submittedName>
        <fullName evidence="3">Proteasome accessory factor B</fullName>
    </submittedName>
</protein>
<gene>
    <name evidence="3" type="ORF">J2S49_000096</name>
</gene>
<dbReference type="InterPro" id="IPR026881">
    <property type="entry name" value="WYL_dom"/>
</dbReference>
<evidence type="ECO:0000259" key="1">
    <source>
        <dbReference type="Pfam" id="PF13280"/>
    </source>
</evidence>
<sequence>MSNTRSTKERHIALLTYLRQTHPTMKELMRLPFYAHSAGEKTLKRMIMRDLSELRQSGYRIDVTSDFRYVLDQSPMITVSGFGCELGMLRSFLDVHRGELPETFAQSAIHKLLADADATVEGIYQARVPSGNQVVAIADAITRQRRVAFTYRSRHGDRRYVLEPWQISVHFDAFYVRGEQVSLAGRRASGVRIFKLDRIVDEVEILGTRIESTPVPSESVFSPIDAVVDVRAGTCRPLYARANGRFEPSQVHGWDRLTLETIARDELFELLMFYGIDARIVAPLEAREDFLARLTHAIEVSQ</sequence>
<proteinExistence type="predicted"/>
<dbReference type="GO" id="GO:0000502">
    <property type="term" value="C:proteasome complex"/>
    <property type="evidence" value="ECO:0007669"/>
    <property type="project" value="UniProtKB-KW"/>
</dbReference>
<keyword evidence="4" id="KW-1185">Reference proteome</keyword>
<reference evidence="3 4" key="1">
    <citation type="submission" date="2023-07" db="EMBL/GenBank/DDBJ databases">
        <title>Sequencing the genomes of 1000 actinobacteria strains.</title>
        <authorList>
            <person name="Klenk H.-P."/>
        </authorList>
    </citation>
    <scope>NUCLEOTIDE SEQUENCE [LARGE SCALE GENOMIC DNA]</scope>
    <source>
        <strain evidence="3 4">DSM 102162</strain>
    </source>
</reference>